<evidence type="ECO:0000256" key="4">
    <source>
        <dbReference type="ARBA" id="ARBA00023002"/>
    </source>
</evidence>
<dbReference type="Proteomes" id="UP001154282">
    <property type="component" value="Unassembled WGS sequence"/>
</dbReference>
<evidence type="ECO:0000259" key="7">
    <source>
        <dbReference type="PROSITE" id="PS51471"/>
    </source>
</evidence>
<feature type="domain" description="Fe2OG dioxygenase" evidence="7">
    <location>
        <begin position="222"/>
        <end position="322"/>
    </location>
</feature>
<dbReference type="AlphaFoldDB" id="A0AAV0NI95"/>
<organism evidence="8 9">
    <name type="scientific">Linum tenue</name>
    <dbReference type="NCBI Taxonomy" id="586396"/>
    <lineage>
        <taxon>Eukaryota</taxon>
        <taxon>Viridiplantae</taxon>
        <taxon>Streptophyta</taxon>
        <taxon>Embryophyta</taxon>
        <taxon>Tracheophyta</taxon>
        <taxon>Spermatophyta</taxon>
        <taxon>Magnoliopsida</taxon>
        <taxon>eudicotyledons</taxon>
        <taxon>Gunneridae</taxon>
        <taxon>Pentapetalae</taxon>
        <taxon>rosids</taxon>
        <taxon>fabids</taxon>
        <taxon>Malpighiales</taxon>
        <taxon>Linaceae</taxon>
        <taxon>Linum</taxon>
    </lineage>
</organism>
<dbReference type="PANTHER" id="PTHR10209:SF791">
    <property type="entry name" value="1-AMINOCYCLOPROPANE-1-CARBOXYLATE OXIDASE HOMOLOG 1"/>
    <property type="match status" value="1"/>
</dbReference>
<dbReference type="PANTHER" id="PTHR10209">
    <property type="entry name" value="OXIDOREDUCTASE, 2OG-FE II OXYGENASE FAMILY PROTEIN"/>
    <property type="match status" value="1"/>
</dbReference>
<evidence type="ECO:0000256" key="3">
    <source>
        <dbReference type="ARBA" id="ARBA00022723"/>
    </source>
</evidence>
<dbReference type="EMBL" id="CAMGYJ010000008">
    <property type="protein sequence ID" value="CAI0458117.1"/>
    <property type="molecule type" value="Genomic_DNA"/>
</dbReference>
<proteinExistence type="inferred from homology"/>
<dbReference type="Pfam" id="PF14226">
    <property type="entry name" value="DIOX_N"/>
    <property type="match status" value="1"/>
</dbReference>
<evidence type="ECO:0000313" key="8">
    <source>
        <dbReference type="EMBL" id="CAI0458117.1"/>
    </source>
</evidence>
<dbReference type="GO" id="GO:0046872">
    <property type="term" value="F:metal ion binding"/>
    <property type="evidence" value="ECO:0007669"/>
    <property type="project" value="UniProtKB-KW"/>
</dbReference>
<comment type="cofactor">
    <cofactor evidence="1">
        <name>Fe cation</name>
        <dbReference type="ChEBI" id="CHEBI:24875"/>
    </cofactor>
</comment>
<evidence type="ECO:0000256" key="2">
    <source>
        <dbReference type="ARBA" id="ARBA00008056"/>
    </source>
</evidence>
<dbReference type="Gene3D" id="2.60.120.330">
    <property type="entry name" value="B-lactam Antibiotic, Isopenicillin N Synthase, Chain"/>
    <property type="match status" value="1"/>
</dbReference>
<dbReference type="InterPro" id="IPR044861">
    <property type="entry name" value="IPNS-like_FE2OG_OXY"/>
</dbReference>
<accession>A0AAV0NI95</accession>
<reference evidence="8" key="1">
    <citation type="submission" date="2022-08" db="EMBL/GenBank/DDBJ databases">
        <authorList>
            <person name="Gutierrez-Valencia J."/>
        </authorList>
    </citation>
    <scope>NUCLEOTIDE SEQUENCE</scope>
</reference>
<keyword evidence="5 6" id="KW-0408">Iron</keyword>
<keyword evidence="4 6" id="KW-0560">Oxidoreductase</keyword>
<dbReference type="PROSITE" id="PS51471">
    <property type="entry name" value="FE2OG_OXY"/>
    <property type="match status" value="1"/>
</dbReference>
<dbReference type="FunFam" id="2.60.120.330:FF:000005">
    <property type="entry name" value="1-aminocyclopropane-1-carboxylate oxidase homolog 1"/>
    <property type="match status" value="1"/>
</dbReference>
<dbReference type="Pfam" id="PF03171">
    <property type="entry name" value="2OG-FeII_Oxy"/>
    <property type="match status" value="1"/>
</dbReference>
<keyword evidence="3 6" id="KW-0479">Metal-binding</keyword>
<sequence>MAASTAELHDDSAHYNRLPELKSFDETKAGVKGLVDAGIAHLPRIFHIPPHLLDTRPSAPKNFTFPIIDLQGVTANQVQDPETRNQIVDQISDASSNWGFFQVLNHGIPQTVLDEMNAGVRRFHELDVEEKKQFFEREDQTKKVVYNSNFDLYTSPFANWRDTIFYNMAPDPPQPQKLPACCREILIDYSREVLKLGDLILELLSEALGLSRNHLKEMDCSNGLYVLCHYYPACPQPELTLGASKHQDNDFITVLLQDEIGGLQVLHQDCWVDVPPLPGSLVVNIGDLLQLISNDKFVSMEHRVVSKKVGPRVSVASFFTHGFSPNPRMYEPMKELLSEDNPPRYREVSAEEYTAHVFKNGNETSALLNFRL</sequence>
<dbReference type="SUPFAM" id="SSF51197">
    <property type="entry name" value="Clavaminate synthase-like"/>
    <property type="match status" value="1"/>
</dbReference>
<evidence type="ECO:0000256" key="1">
    <source>
        <dbReference type="ARBA" id="ARBA00001962"/>
    </source>
</evidence>
<dbReference type="GO" id="GO:0051213">
    <property type="term" value="F:dioxygenase activity"/>
    <property type="evidence" value="ECO:0007669"/>
    <property type="project" value="UniProtKB-ARBA"/>
</dbReference>
<protein>
    <recommendedName>
        <fullName evidence="7">Fe2OG dioxygenase domain-containing protein</fullName>
    </recommendedName>
</protein>
<dbReference type="InterPro" id="IPR026992">
    <property type="entry name" value="DIOX_N"/>
</dbReference>
<name>A0AAV0NI95_9ROSI</name>
<dbReference type="InterPro" id="IPR005123">
    <property type="entry name" value="Oxoglu/Fe-dep_dioxygenase_dom"/>
</dbReference>
<dbReference type="InterPro" id="IPR027443">
    <property type="entry name" value="IPNS-like_sf"/>
</dbReference>
<comment type="similarity">
    <text evidence="2 6">Belongs to the iron/ascorbate-dependent oxidoreductase family.</text>
</comment>
<evidence type="ECO:0000256" key="5">
    <source>
        <dbReference type="ARBA" id="ARBA00023004"/>
    </source>
</evidence>
<evidence type="ECO:0000256" key="6">
    <source>
        <dbReference type="RuleBase" id="RU003682"/>
    </source>
</evidence>
<comment type="caution">
    <text evidence="8">The sequence shown here is derived from an EMBL/GenBank/DDBJ whole genome shotgun (WGS) entry which is preliminary data.</text>
</comment>
<gene>
    <name evidence="8" type="ORF">LITE_LOCUS33380</name>
</gene>
<keyword evidence="9" id="KW-1185">Reference proteome</keyword>
<evidence type="ECO:0000313" key="9">
    <source>
        <dbReference type="Proteomes" id="UP001154282"/>
    </source>
</evidence>